<dbReference type="AlphaFoldDB" id="A0A0P7BDA6"/>
<organism evidence="3 4">
    <name type="scientific">Neonectria ditissima</name>
    <dbReference type="NCBI Taxonomy" id="78410"/>
    <lineage>
        <taxon>Eukaryota</taxon>
        <taxon>Fungi</taxon>
        <taxon>Dikarya</taxon>
        <taxon>Ascomycota</taxon>
        <taxon>Pezizomycotina</taxon>
        <taxon>Sordariomycetes</taxon>
        <taxon>Hypocreomycetidae</taxon>
        <taxon>Hypocreales</taxon>
        <taxon>Nectriaceae</taxon>
        <taxon>Neonectria</taxon>
    </lineage>
</organism>
<feature type="domain" description="F-box" evidence="2">
    <location>
        <begin position="519"/>
        <end position="563"/>
    </location>
</feature>
<name>A0A0P7BDA6_9HYPO</name>
<dbReference type="InterPro" id="IPR036047">
    <property type="entry name" value="F-box-like_dom_sf"/>
</dbReference>
<keyword evidence="4" id="KW-1185">Reference proteome</keyword>
<dbReference type="InterPro" id="IPR025363">
    <property type="entry name" value="DUF4267"/>
</dbReference>
<dbReference type="Proteomes" id="UP000050424">
    <property type="component" value="Unassembled WGS sequence"/>
</dbReference>
<dbReference type="Pfam" id="PF14087">
    <property type="entry name" value="DUF4267"/>
    <property type="match status" value="1"/>
</dbReference>
<evidence type="ECO:0000313" key="4">
    <source>
        <dbReference type="Proteomes" id="UP000050424"/>
    </source>
</evidence>
<evidence type="ECO:0000313" key="3">
    <source>
        <dbReference type="EMBL" id="KPM40538.1"/>
    </source>
</evidence>
<gene>
    <name evidence="3" type="ORF">AK830_g6027</name>
</gene>
<feature type="compositionally biased region" description="Acidic residues" evidence="1">
    <location>
        <begin position="198"/>
        <end position="229"/>
    </location>
</feature>
<protein>
    <recommendedName>
        <fullName evidence="2">F-box domain-containing protein</fullName>
    </recommendedName>
</protein>
<evidence type="ECO:0000256" key="1">
    <source>
        <dbReference type="SAM" id="MobiDB-lite"/>
    </source>
</evidence>
<comment type="caution">
    <text evidence="3">The sequence shown here is derived from an EMBL/GenBank/DDBJ whole genome shotgun (WGS) entry which is preliminary data.</text>
</comment>
<feature type="region of interest" description="Disordered" evidence="1">
    <location>
        <begin position="196"/>
        <end position="253"/>
    </location>
</feature>
<dbReference type="InterPro" id="IPR001810">
    <property type="entry name" value="F-box_dom"/>
</dbReference>
<dbReference type="STRING" id="78410.A0A0P7BDA6"/>
<dbReference type="SUPFAM" id="SSF81383">
    <property type="entry name" value="F-box domain"/>
    <property type="match status" value="1"/>
</dbReference>
<accession>A0A0P7BDA6</accession>
<dbReference type="PROSITE" id="PS50181">
    <property type="entry name" value="FBOX"/>
    <property type="match status" value="1"/>
</dbReference>
<reference evidence="3 4" key="1">
    <citation type="submission" date="2015-09" db="EMBL/GenBank/DDBJ databases">
        <title>Draft genome of a European isolate of the apple canker pathogen Neonectria ditissima.</title>
        <authorList>
            <person name="Gomez-Cortecero A."/>
            <person name="Harrison R.J."/>
            <person name="Armitage A.D."/>
        </authorList>
    </citation>
    <scope>NUCLEOTIDE SEQUENCE [LARGE SCALE GENOMIC DNA]</scope>
    <source>
        <strain evidence="3 4">R09/05</strain>
    </source>
</reference>
<dbReference type="EMBL" id="LKCW01000081">
    <property type="protein sequence ID" value="KPM40538.1"/>
    <property type="molecule type" value="Genomic_DNA"/>
</dbReference>
<evidence type="ECO:0000259" key="2">
    <source>
        <dbReference type="PROSITE" id="PS50181"/>
    </source>
</evidence>
<dbReference type="OrthoDB" id="40579at2759"/>
<proteinExistence type="predicted"/>
<sequence length="707" mass="78824">MTTFSSIPSYVLGSACFGRGVMAILSPRKEYGHVGLQLEHSAAITPKSTRPDPTNSGLVSPLMYFKGIREISYGLALMALQWQGNEEAVTTFAAVLSLVRIGDGLARGFPLSAAEEAEITVPAWIHCQLCGVPFAVGRTRTRNEPWEAAWGPGRRNDGPTWVGGSVGAHGSCKDPGCALAYRGPVKWVWGGEYSNMNLDDDDSNDGTYEDGSETDSEPLEYDSSASEDGEVSKGAGATDDSDDGSLEPRPWSFAVWPSPNAGIKLLPLSTLDSLRDDPSGGPTATQKACEYEHISGPGCTHLGGYHGDRISAEEMRGCTTVQCLVRKLGDWYPRSDDLRFERESKFHLTGLSDDIDGGGGVHGLSPIRNWVSHIIADNDVDHPQVCSSHSLAQRAADRQMSEDAPEFGAAFHPTCFELFLIASRRILGHVDVDGLVELRKQHCRRVDLKEKFYERDDGVKRGEGQVWTCHLGDEYLAANPIFIPGFRDMCDAASSRDDDFSVQHSAFQHRQSGKPSNTDDPFLRLPAELVSELAAYLTPKDIASVRHSSRAFAHLPISLWHKFLQEDFPFVYEAWCENVRSNTWAFYDAVGTVKDGLEVDDSEEDFGRRVDIIRPYGSEALAKWDVDKLRFAVLRRTPEYRERVYREYYPHEPRNLPFDKTNWFQLYCDVAAGWKEVKGLRNRARIWVDVCDIVEKIKQLQERKVEE</sequence>